<keyword evidence="2" id="KW-1185">Reference proteome</keyword>
<organism evidence="1 2">
    <name type="scientific">Drosophila gunungcola</name>
    <name type="common">fruit fly</name>
    <dbReference type="NCBI Taxonomy" id="103775"/>
    <lineage>
        <taxon>Eukaryota</taxon>
        <taxon>Metazoa</taxon>
        <taxon>Ecdysozoa</taxon>
        <taxon>Arthropoda</taxon>
        <taxon>Hexapoda</taxon>
        <taxon>Insecta</taxon>
        <taxon>Pterygota</taxon>
        <taxon>Neoptera</taxon>
        <taxon>Endopterygota</taxon>
        <taxon>Diptera</taxon>
        <taxon>Brachycera</taxon>
        <taxon>Muscomorpha</taxon>
        <taxon>Ephydroidea</taxon>
        <taxon>Drosophilidae</taxon>
        <taxon>Drosophila</taxon>
        <taxon>Sophophora</taxon>
    </lineage>
</organism>
<name>A0A9Q0BTZ3_9MUSC</name>
<gene>
    <name evidence="1" type="ORF">M5D96_000681</name>
</gene>
<comment type="caution">
    <text evidence="1">The sequence shown here is derived from an EMBL/GenBank/DDBJ whole genome shotgun (WGS) entry which is preliminary data.</text>
</comment>
<dbReference type="EMBL" id="JAMKOV010000001">
    <property type="protein sequence ID" value="KAI8044512.1"/>
    <property type="molecule type" value="Genomic_DNA"/>
</dbReference>
<reference evidence="1" key="1">
    <citation type="journal article" date="2023" name="Genome Biol. Evol.">
        <title>Long-read-based Genome Assembly of Drosophila gunungcola Reveals Fewer Chemosensory Genes in Flower-breeding Species.</title>
        <authorList>
            <person name="Negi A."/>
            <person name="Liao B.Y."/>
            <person name="Yeh S.D."/>
        </authorList>
    </citation>
    <scope>NUCLEOTIDE SEQUENCE</scope>
    <source>
        <strain evidence="1">Sukarami</strain>
    </source>
</reference>
<evidence type="ECO:0000313" key="2">
    <source>
        <dbReference type="Proteomes" id="UP001059596"/>
    </source>
</evidence>
<sequence>MSGVWIWKGGEAMSNTRNDNEAKTAYSSNMSNVVDSTGVIPTNRR</sequence>
<dbReference type="Proteomes" id="UP001059596">
    <property type="component" value="Chromosome 3R"/>
</dbReference>
<accession>A0A9Q0BTZ3</accession>
<proteinExistence type="predicted"/>
<dbReference type="AlphaFoldDB" id="A0A9Q0BTZ3"/>
<protein>
    <submittedName>
        <fullName evidence="1">Uncharacterized protein</fullName>
    </submittedName>
</protein>
<evidence type="ECO:0000313" key="1">
    <source>
        <dbReference type="EMBL" id="KAI8044512.1"/>
    </source>
</evidence>